<gene>
    <name evidence="4" type="ORF">P5G61_06110</name>
</gene>
<accession>A0ABT8J6T5</accession>
<evidence type="ECO:0000313" key="5">
    <source>
        <dbReference type="Proteomes" id="UP001174205"/>
    </source>
</evidence>
<proteinExistence type="predicted"/>
<feature type="domain" description="Gfo/Idh/MocA-like oxidoreductase N-terminal" evidence="2">
    <location>
        <begin position="4"/>
        <end position="123"/>
    </location>
</feature>
<protein>
    <submittedName>
        <fullName evidence="4">Gfo/Idh/MocA family oxidoreductase</fullName>
    </submittedName>
</protein>
<keyword evidence="5" id="KW-1185">Reference proteome</keyword>
<dbReference type="InterPro" id="IPR050463">
    <property type="entry name" value="Gfo/Idh/MocA_oxidrdct_glycsds"/>
</dbReference>
<evidence type="ECO:0000259" key="3">
    <source>
        <dbReference type="Pfam" id="PF22725"/>
    </source>
</evidence>
<name>A0ABT8J6T5_9BACL</name>
<dbReference type="SUPFAM" id="SSF51735">
    <property type="entry name" value="NAD(P)-binding Rossmann-fold domains"/>
    <property type="match status" value="1"/>
</dbReference>
<evidence type="ECO:0000256" key="1">
    <source>
        <dbReference type="ARBA" id="ARBA00023002"/>
    </source>
</evidence>
<dbReference type="Pfam" id="PF22725">
    <property type="entry name" value="GFO_IDH_MocA_C3"/>
    <property type="match status" value="1"/>
</dbReference>
<dbReference type="EMBL" id="JAROCD010000003">
    <property type="protein sequence ID" value="MDN4600792.1"/>
    <property type="molecule type" value="Genomic_DNA"/>
</dbReference>
<comment type="caution">
    <text evidence="4">The sequence shown here is derived from an EMBL/GenBank/DDBJ whole genome shotgun (WGS) entry which is preliminary data.</text>
</comment>
<keyword evidence="1" id="KW-0560">Oxidoreductase</keyword>
<dbReference type="PANTHER" id="PTHR43818">
    <property type="entry name" value="BCDNA.GH03377"/>
    <property type="match status" value="1"/>
</dbReference>
<evidence type="ECO:0000259" key="2">
    <source>
        <dbReference type="Pfam" id="PF01408"/>
    </source>
</evidence>
<organism evidence="4 5">
    <name type="scientific">Paenibacillus vandeheii</name>
    <dbReference type="NCBI Taxonomy" id="3035917"/>
    <lineage>
        <taxon>Bacteria</taxon>
        <taxon>Bacillati</taxon>
        <taxon>Bacillota</taxon>
        <taxon>Bacilli</taxon>
        <taxon>Bacillales</taxon>
        <taxon>Paenibacillaceae</taxon>
        <taxon>Paenibacillus</taxon>
    </lineage>
</organism>
<dbReference type="Gene3D" id="3.40.50.720">
    <property type="entry name" value="NAD(P)-binding Rossmann-like Domain"/>
    <property type="match status" value="1"/>
</dbReference>
<dbReference type="RefSeq" id="WP_301245473.1">
    <property type="nucleotide sequence ID" value="NZ_JAROCD010000003.1"/>
</dbReference>
<reference evidence="4" key="1">
    <citation type="submission" date="2023-03" db="EMBL/GenBank/DDBJ databases">
        <title>MT1 and MT2 Draft Genomes of Novel Species.</title>
        <authorList>
            <person name="Venkateswaran K."/>
        </authorList>
    </citation>
    <scope>NUCLEOTIDE SEQUENCE</scope>
    <source>
        <strain evidence="4">F6_3S_P_1C</strain>
    </source>
</reference>
<evidence type="ECO:0000313" key="4">
    <source>
        <dbReference type="EMBL" id="MDN4600792.1"/>
    </source>
</evidence>
<dbReference type="InterPro" id="IPR036291">
    <property type="entry name" value="NAD(P)-bd_dom_sf"/>
</dbReference>
<dbReference type="Proteomes" id="UP001174205">
    <property type="component" value="Unassembled WGS sequence"/>
</dbReference>
<dbReference type="PANTHER" id="PTHR43818:SF11">
    <property type="entry name" value="BCDNA.GH03377"/>
    <property type="match status" value="1"/>
</dbReference>
<dbReference type="SUPFAM" id="SSF55347">
    <property type="entry name" value="Glyceraldehyde-3-phosphate dehydrogenase-like, C-terminal domain"/>
    <property type="match status" value="1"/>
</dbReference>
<feature type="domain" description="GFO/IDH/MocA-like oxidoreductase" evidence="3">
    <location>
        <begin position="135"/>
        <end position="255"/>
    </location>
</feature>
<dbReference type="InterPro" id="IPR000683">
    <property type="entry name" value="Gfo/Idh/MocA-like_OxRdtase_N"/>
</dbReference>
<dbReference type="InterPro" id="IPR055170">
    <property type="entry name" value="GFO_IDH_MocA-like_dom"/>
</dbReference>
<dbReference type="Gene3D" id="3.30.360.10">
    <property type="entry name" value="Dihydrodipicolinate Reductase, domain 2"/>
    <property type="match status" value="1"/>
</dbReference>
<sequence>MTTIKMAVIGLGKMGLHMIHQATQAELTEKVEIVAVCDSNEENLASLASSHPETKRYTDFKQLLDTHAVDLLYIAVPPKYHYPVVMDALERKIHVFCEKPLANSVEEARAMLEAAEKAGVVHAIHFSMPHEPSVVKLQELIQQETIGEIRKIDLILQFPQWPRAWQQNAWITSREQGGFILEVGIHWIHMIQKVFGSIRVINSQVQFPPNTGESEHEVQAAMELEDGTRIQLNGIAHFAGEERVSMVVYGTEGTIALENWDQLSSGRIGEPLVPVEVEESLSQLPVLKHVIARIQGQPAKIYDFNDGYHAQLVLEALRNPENPDLS</sequence>
<dbReference type="Pfam" id="PF01408">
    <property type="entry name" value="GFO_IDH_MocA"/>
    <property type="match status" value="1"/>
</dbReference>